<dbReference type="PATRIC" id="fig|29536.5.peg.1122"/>
<keyword evidence="2" id="KW-1185">Reference proteome</keyword>
<protein>
    <submittedName>
        <fullName evidence="1">Uncharacterized protein</fullName>
    </submittedName>
</protein>
<gene>
    <name evidence="1" type="ORF">FLB_10730</name>
</gene>
<dbReference type="Proteomes" id="UP000093807">
    <property type="component" value="Unassembled WGS sequence"/>
</dbReference>
<sequence length="66" mass="7507">MTADFHLNGHKKYSEKIEAYLTKLYDNAPGNMEKAYDELTKYTATIKKTIEANRNLSLGEIADLIP</sequence>
<dbReference type="EMBL" id="JMTM01000023">
    <property type="protein sequence ID" value="OAZ04521.1"/>
    <property type="molecule type" value="Genomic_DNA"/>
</dbReference>
<evidence type="ECO:0000313" key="1">
    <source>
        <dbReference type="EMBL" id="OAZ04521.1"/>
    </source>
</evidence>
<dbReference type="AlphaFoldDB" id="A0A199XTF1"/>
<name>A0A199XTF1_9FLAO</name>
<proteinExistence type="predicted"/>
<accession>A0A199XTF1</accession>
<comment type="caution">
    <text evidence="1">The sequence shown here is derived from an EMBL/GenBank/DDBJ whole genome shotgun (WGS) entry which is preliminary data.</text>
</comment>
<organism evidence="1 2">
    <name type="scientific">Flavobacterium succinicans</name>
    <dbReference type="NCBI Taxonomy" id="29536"/>
    <lineage>
        <taxon>Bacteria</taxon>
        <taxon>Pseudomonadati</taxon>
        <taxon>Bacteroidota</taxon>
        <taxon>Flavobacteriia</taxon>
        <taxon>Flavobacteriales</taxon>
        <taxon>Flavobacteriaceae</taxon>
        <taxon>Flavobacterium</taxon>
    </lineage>
</organism>
<reference evidence="1 2" key="1">
    <citation type="submission" date="2016-06" db="EMBL/GenBank/DDBJ databases">
        <title>Draft genome sequence of Flavobacterium succinicans strain DD5b.</title>
        <authorList>
            <person name="Poehlein A."/>
            <person name="Daniel R."/>
            <person name="Simeonova D.D."/>
        </authorList>
    </citation>
    <scope>NUCLEOTIDE SEQUENCE [LARGE SCALE GENOMIC DNA]</scope>
    <source>
        <strain evidence="1 2">DD5b</strain>
    </source>
</reference>
<evidence type="ECO:0000313" key="2">
    <source>
        <dbReference type="Proteomes" id="UP000093807"/>
    </source>
</evidence>